<gene>
    <name evidence="2" type="primary">LOC139354869</name>
</gene>
<organism evidence="1 2">
    <name type="scientific">Drosophila suzukii</name>
    <name type="common">Spotted-wing drosophila fruit fly</name>
    <dbReference type="NCBI Taxonomy" id="28584"/>
    <lineage>
        <taxon>Eukaryota</taxon>
        <taxon>Metazoa</taxon>
        <taxon>Ecdysozoa</taxon>
        <taxon>Arthropoda</taxon>
        <taxon>Hexapoda</taxon>
        <taxon>Insecta</taxon>
        <taxon>Pterygota</taxon>
        <taxon>Neoptera</taxon>
        <taxon>Endopterygota</taxon>
        <taxon>Diptera</taxon>
        <taxon>Brachycera</taxon>
        <taxon>Muscomorpha</taxon>
        <taxon>Ephydroidea</taxon>
        <taxon>Drosophilidae</taxon>
        <taxon>Drosophila</taxon>
        <taxon>Sophophora</taxon>
    </lineage>
</organism>
<evidence type="ECO:0000313" key="1">
    <source>
        <dbReference type="Proteomes" id="UP001652628"/>
    </source>
</evidence>
<dbReference type="Proteomes" id="UP001652628">
    <property type="component" value="Unplaced"/>
</dbReference>
<dbReference type="RefSeq" id="XP_070855195.1">
    <property type="nucleotide sequence ID" value="XM_070999094.1"/>
</dbReference>
<evidence type="ECO:0000313" key="2">
    <source>
        <dbReference type="RefSeq" id="XP_070855195.1"/>
    </source>
</evidence>
<proteinExistence type="predicted"/>
<name>A0ABM4TZ14_DROSZ</name>
<reference evidence="2" key="1">
    <citation type="submission" date="2025-08" db="UniProtKB">
        <authorList>
            <consortium name="RefSeq"/>
        </authorList>
    </citation>
    <scope>IDENTIFICATION</scope>
</reference>
<protein>
    <submittedName>
        <fullName evidence="2">Uncharacterized protein</fullName>
    </submittedName>
</protein>
<keyword evidence="1" id="KW-1185">Reference proteome</keyword>
<accession>A0ABM4TZ14</accession>
<dbReference type="GeneID" id="139354869"/>
<sequence length="267" mass="30087">MLYSYILKQSKKELLQLLRANEVHFDVGASIHQWRIAANTLFKMSDKHEAGPDDERGQAAANNIVLQDQTVGDEIVSRHQTSKIVSQDQAAGGDTDLQDKIAHAEPLVQHVAQIGLDERTFREDLADVCQGVAGLQTTLRDMERNQIGTKMAANFSRVDIADIMAVMEPLRERMAFLSNYGLKSLKLHVQCWEYHSIVIGCMRGVFLLDQQKVTSLIKVLLIGMFLNVKTQIWTYVSSSDSVRKKVMKLHFNPCAVVHAKLSWKIVI</sequence>